<dbReference type="Proteomes" id="UP001592582">
    <property type="component" value="Unassembled WGS sequence"/>
</dbReference>
<evidence type="ECO:0000313" key="1">
    <source>
        <dbReference type="EMBL" id="MFC1410737.1"/>
    </source>
</evidence>
<evidence type="ECO:0000313" key="2">
    <source>
        <dbReference type="Proteomes" id="UP001592582"/>
    </source>
</evidence>
<reference evidence="1 2" key="1">
    <citation type="submission" date="2024-09" db="EMBL/GenBank/DDBJ databases">
        <authorList>
            <person name="Lee S.D."/>
        </authorList>
    </citation>
    <scope>NUCLEOTIDE SEQUENCE [LARGE SCALE GENOMIC DNA]</scope>
    <source>
        <strain evidence="1 2">N1-1</strain>
    </source>
</reference>
<dbReference type="EMBL" id="JBHEZX010000006">
    <property type="protein sequence ID" value="MFC1410737.1"/>
    <property type="molecule type" value="Genomic_DNA"/>
</dbReference>
<organism evidence="1 2">
    <name type="scientific">Streptacidiphilus alkalitolerans</name>
    <dbReference type="NCBI Taxonomy" id="3342712"/>
    <lineage>
        <taxon>Bacteria</taxon>
        <taxon>Bacillati</taxon>
        <taxon>Actinomycetota</taxon>
        <taxon>Actinomycetes</taxon>
        <taxon>Kitasatosporales</taxon>
        <taxon>Streptomycetaceae</taxon>
        <taxon>Streptacidiphilus</taxon>
    </lineage>
</organism>
<sequence>MRCYLVAEQAADTSTLQEVLRAAGIEVVTPERGYAVFARGGRLPWLPEVDFLCVVFAGRLETPTPPALYMDIGVAIGLGLPTLVIVEPPRTADSVLAPLQVVQMPLGSASALSFRLNAFLKSIGQSRIDPIEQTRPDIQTLHTFRQELDTLSESENSSSSSKYQHFEDIVVKLLEACGASTEGGPRSGDQGFDIAAWVPGTETVLPGPLLIESKLVSRSVLSRSDFDKLQHTAASRNAAMGLLLYYSLSRQPLRPPLGFWPMVISFEVGNLLTLLEQQSLAQLIVRARNAVVHGRAPQ</sequence>
<proteinExistence type="predicted"/>
<accession>A0ABV6VAX2</accession>
<name>A0ABV6VAX2_9ACTN</name>
<protein>
    <submittedName>
        <fullName evidence="1">Uncharacterized protein</fullName>
    </submittedName>
</protein>
<gene>
    <name evidence="1" type="ORF">ACEZDG_15835</name>
</gene>
<comment type="caution">
    <text evidence="1">The sequence shown here is derived from an EMBL/GenBank/DDBJ whole genome shotgun (WGS) entry which is preliminary data.</text>
</comment>
<keyword evidence="2" id="KW-1185">Reference proteome</keyword>